<evidence type="ECO:0000256" key="1">
    <source>
        <dbReference type="SAM" id="Phobius"/>
    </source>
</evidence>
<feature type="transmembrane region" description="Helical" evidence="1">
    <location>
        <begin position="80"/>
        <end position="101"/>
    </location>
</feature>
<comment type="caution">
    <text evidence="2">The sequence shown here is derived from an EMBL/GenBank/DDBJ whole genome shotgun (WGS) entry which is preliminary data.</text>
</comment>
<keyword evidence="1" id="KW-0472">Membrane</keyword>
<organism evidence="2 3">
    <name type="scientific">Abeliophyllum distichum</name>
    <dbReference type="NCBI Taxonomy" id="126358"/>
    <lineage>
        <taxon>Eukaryota</taxon>
        <taxon>Viridiplantae</taxon>
        <taxon>Streptophyta</taxon>
        <taxon>Embryophyta</taxon>
        <taxon>Tracheophyta</taxon>
        <taxon>Spermatophyta</taxon>
        <taxon>Magnoliopsida</taxon>
        <taxon>eudicotyledons</taxon>
        <taxon>Gunneridae</taxon>
        <taxon>Pentapetalae</taxon>
        <taxon>asterids</taxon>
        <taxon>lamiids</taxon>
        <taxon>Lamiales</taxon>
        <taxon>Oleaceae</taxon>
        <taxon>Forsythieae</taxon>
        <taxon>Abeliophyllum</taxon>
    </lineage>
</organism>
<accession>A0ABD1Q6W4</accession>
<proteinExistence type="predicted"/>
<dbReference type="AlphaFoldDB" id="A0ABD1Q6W4"/>
<gene>
    <name evidence="2" type="ORF">Adt_40001</name>
</gene>
<keyword evidence="1" id="KW-1133">Transmembrane helix</keyword>
<keyword evidence="1" id="KW-0812">Transmembrane</keyword>
<evidence type="ECO:0000313" key="3">
    <source>
        <dbReference type="Proteomes" id="UP001604336"/>
    </source>
</evidence>
<reference evidence="3" key="1">
    <citation type="submission" date="2024-07" db="EMBL/GenBank/DDBJ databases">
        <title>Two chromosome-level genome assemblies of Korean endemic species Abeliophyllum distichum and Forsythia ovata (Oleaceae).</title>
        <authorList>
            <person name="Jang H."/>
        </authorList>
    </citation>
    <scope>NUCLEOTIDE SEQUENCE [LARGE SCALE GENOMIC DNA]</scope>
</reference>
<name>A0ABD1Q6W4_9LAMI</name>
<evidence type="ECO:0000313" key="2">
    <source>
        <dbReference type="EMBL" id="KAL2471865.1"/>
    </source>
</evidence>
<dbReference type="Proteomes" id="UP001604336">
    <property type="component" value="Unassembled WGS sequence"/>
</dbReference>
<sequence length="106" mass="11949">MGEIAVLQPQDILKNQPNRRHRNNLIKRSKKPIKSLAGSVPAKVSRRKRRSAKDLVVPTSAGLLGPLPKKLSKQKETHNFYAWVVLLYIAFPELSSSTIVLQKEKP</sequence>
<keyword evidence="3" id="KW-1185">Reference proteome</keyword>
<dbReference type="EMBL" id="JBFOLK010000012">
    <property type="protein sequence ID" value="KAL2471865.1"/>
    <property type="molecule type" value="Genomic_DNA"/>
</dbReference>
<protein>
    <submittedName>
        <fullName evidence="2">Uncharacterized protein</fullName>
    </submittedName>
</protein>